<keyword evidence="2" id="KW-1185">Reference proteome</keyword>
<evidence type="ECO:0000313" key="1">
    <source>
        <dbReference type="EMBL" id="KAH7655330.1"/>
    </source>
</evidence>
<gene>
    <name evidence="1" type="ORF">IHE45_18G003200</name>
</gene>
<comment type="caution">
    <text evidence="1">The sequence shown here is derived from an EMBL/GenBank/DDBJ whole genome shotgun (WGS) entry which is preliminary data.</text>
</comment>
<dbReference type="EC" id="2.7.1.150" evidence="1"/>
<organism evidence="1 2">
    <name type="scientific">Dioscorea alata</name>
    <name type="common">Purple yam</name>
    <dbReference type="NCBI Taxonomy" id="55571"/>
    <lineage>
        <taxon>Eukaryota</taxon>
        <taxon>Viridiplantae</taxon>
        <taxon>Streptophyta</taxon>
        <taxon>Embryophyta</taxon>
        <taxon>Tracheophyta</taxon>
        <taxon>Spermatophyta</taxon>
        <taxon>Magnoliopsida</taxon>
        <taxon>Liliopsida</taxon>
        <taxon>Dioscoreales</taxon>
        <taxon>Dioscoreaceae</taxon>
        <taxon>Dioscorea</taxon>
    </lineage>
</organism>
<accession>A0ACB7U515</accession>
<sequence>MEPPDKRFSEFVDLVKSWMSRRSEPTNVSRDFWMPDHSCRVCYECDSQFTVFNRRHHCRLCGRVFCAKCTANSVPVPSDDPKNSREEWERIRVCNYCFKQWGQDVTLVDNGVQVSSPVLSPSISTTSLVSSKSSGTENSSIATAVSTSHSTTGFQRASYVFVPSPSQTVQIEPCSDKQAMTISGRNIDSVMDANHVGNPSSNQLSFCINRSDDEDEEYGACHFDSGSQHFPHFGGYYGPAEFDDVDQGYPMNKVCHAEENGDPTEIVSPICNNTEFHTSLGAGKVAEAEHVNSFDCDASSTIYRIEDTDADPVDFENSRQLWLPPEPEDEEDEKEAIVYDDDEEDASGEWGYLRSSNSFGSGEFRSRDRSTEEHKKAMKNVVDGHFRALVAQLLQVENISVGDEEGKESWLEIITSLSWEAATILKPDTSKGGGMDPGGYVKIKCIACGHRSESMVVKGVVCKKNIAHRRMASKMIKPRFLILGGALEYHRITNQLSSFDTLLQQEMDHLKMAVAKIESHHPNVLLVEKSVSRFAQDYLLDRNISLVLNIKRPLLERIARCTGAQIIPSIDHLSTPKLGHCDYFHVEKFVEEHGSAGQKGKKLLKTLMFFEGCPKPLGCTILLKGSNGDELKKVKHVVQYGVFAAYHLALETSFLADEGASLPELPLKSPITVALPDKPSSVDRSISTIPGFTTSASKSVGSGIERSKTSSNEKMEAMLSSCLTEIVGSKCSQPHSAIITPYSNMNDFAQSNNEECGVEPKIRSCLSSQLPSRLLSNSASVSLSSHATSEESKIGSVEHIEAETFRKDDGANTNIPTGPFKHIDGLKTFEVGDHTYFDDKHMIEKQLDPSVIGSSHQDSDKRDEHALLKEEFPPSPSDHQSILVFRSARCVWKGTVCERPHLFRIKYYGSFDKPLGRFLRDHLFDQDFRCRSCEMPSEAHVLCYTHRQGSLTISVRKLSEVHLPGERDGKIWMWHRCLRCPRVDGFPPATQRVVMSDAAWGLSFGKFLELSFSNHAAASRVASCGHSLHRDCLRFYGFGKMVACFRYASINVHSVYLPPPKLDFSCQHQERIQNEVDEVADKAELLFSEVLNAICIIAEKKPDTVPINGGHMKAVESRRHIVDLEVMLQKEKTAFEESFQKLIKREGDKGQPVVDTLELNKLRRQLLFQAYLWDQRLILASGSQSRLHEVLSSFLTRNKNSIEKFGDLNLSPKPLGTSTSLDAAMPDSRTINFLKERIDVDQQGSLIDPSNQPSLGQDHQNGKHSKTYLPTSASSNDKLDSPESGLRIHRIASDGQFSTVNNLSDTFDAKWTGENNNVISEAGIPKSSILLDTVSSSDDFDARSGTDVDQPFSALWPLRYGDIIEDFSNVIKMSFLNFYHIINKNSVSSPKFDVLGEHNPVYISSFRELARQGGARLFLPIGVNDIVIPIYDDEPTSVISYALVSSEYHAQVTGEWDRVKDAGDSALSLPIFDSLDELSAESFKSISSADDSLMSMSGSRNSLVSDPLAYTKSMHVRVSFTDEGPLGKVKYGVTCYYAKYFSALRRICCPSELDFIRSLSRCKKWGAQGGKSNVFFAKSLDDRFIIKQVTKTELESFIKFAPEYFKYLTESIATGSPTCLAKILGIYQVTIKQLKGGKEMKMDVLVMENLLFGRNVTRLYDLKGSSRSRYNPDSSGSNKVLLDQNLIEAMPTSPIFVGNKAKRLLERAVWNDTSFLASIDVMDYSLLVGVDEEKHELVLGIIDFVRQYTWDKHLETWVKSSGILGGQKNVSPTVISPKQYKKRFRKAMSTYFLMVPDQWSPSAIIPSRSQSDLCEDNQQAVLES</sequence>
<reference evidence="2" key="1">
    <citation type="journal article" date="2022" name="Nat. Commun.">
        <title>Chromosome evolution and the genetic basis of agronomically important traits in greater yam.</title>
        <authorList>
            <person name="Bredeson J.V."/>
            <person name="Lyons J.B."/>
            <person name="Oniyinde I.O."/>
            <person name="Okereke N.R."/>
            <person name="Kolade O."/>
            <person name="Nnabue I."/>
            <person name="Nwadili C.O."/>
            <person name="Hribova E."/>
            <person name="Parker M."/>
            <person name="Nwogha J."/>
            <person name="Shu S."/>
            <person name="Carlson J."/>
            <person name="Kariba R."/>
            <person name="Muthemba S."/>
            <person name="Knop K."/>
            <person name="Barton G.J."/>
            <person name="Sherwood A.V."/>
            <person name="Lopez-Montes A."/>
            <person name="Asiedu R."/>
            <person name="Jamnadass R."/>
            <person name="Muchugi A."/>
            <person name="Goodstein D."/>
            <person name="Egesi C.N."/>
            <person name="Featherston J."/>
            <person name="Asfaw A."/>
            <person name="Simpson G.G."/>
            <person name="Dolezel J."/>
            <person name="Hendre P.S."/>
            <person name="Van Deynze A."/>
            <person name="Kumar P.L."/>
            <person name="Obidiegwu J.E."/>
            <person name="Bhattacharjee R."/>
            <person name="Rokhsar D.S."/>
        </authorList>
    </citation>
    <scope>NUCLEOTIDE SEQUENCE [LARGE SCALE GENOMIC DNA]</scope>
    <source>
        <strain evidence="2">cv. TDa95/00328</strain>
    </source>
</reference>
<proteinExistence type="predicted"/>
<dbReference type="EMBL" id="CM037028">
    <property type="protein sequence ID" value="KAH7655330.1"/>
    <property type="molecule type" value="Genomic_DNA"/>
</dbReference>
<name>A0ACB7U515_DIOAL</name>
<evidence type="ECO:0000313" key="2">
    <source>
        <dbReference type="Proteomes" id="UP000827976"/>
    </source>
</evidence>
<keyword evidence="1" id="KW-0808">Transferase</keyword>
<dbReference type="Proteomes" id="UP000827976">
    <property type="component" value="Chromosome 18"/>
</dbReference>
<protein>
    <submittedName>
        <fullName evidence="1">1-phosphatidylinositol-3-phosphate 5-kinase protein</fullName>
        <ecNumber evidence="1">2.7.1.150</ecNumber>
    </submittedName>
</protein>